<keyword evidence="1" id="KW-0547">Nucleotide-binding</keyword>
<organism evidence="1 2">
    <name type="scientific">Aerophobetes bacterium</name>
    <dbReference type="NCBI Taxonomy" id="2030807"/>
    <lineage>
        <taxon>Bacteria</taxon>
        <taxon>Candidatus Aerophobota</taxon>
    </lineage>
</organism>
<accession>A0A497E2Z5</accession>
<gene>
    <name evidence="1" type="ORF">DRJ00_09335</name>
</gene>
<evidence type="ECO:0000313" key="1">
    <source>
        <dbReference type="EMBL" id="RLE06689.1"/>
    </source>
</evidence>
<keyword evidence="1" id="KW-0067">ATP-binding</keyword>
<proteinExistence type="predicted"/>
<dbReference type="InterPro" id="IPR027417">
    <property type="entry name" value="P-loop_NTPase"/>
</dbReference>
<evidence type="ECO:0000313" key="2">
    <source>
        <dbReference type="Proteomes" id="UP000279422"/>
    </source>
</evidence>
<dbReference type="Proteomes" id="UP000279422">
    <property type="component" value="Unassembled WGS sequence"/>
</dbReference>
<dbReference type="Gene3D" id="3.40.50.300">
    <property type="entry name" value="P-loop containing nucleotide triphosphate hydrolases"/>
    <property type="match status" value="1"/>
</dbReference>
<dbReference type="EMBL" id="QMPZ01000236">
    <property type="protein sequence ID" value="RLE06689.1"/>
    <property type="molecule type" value="Genomic_DNA"/>
</dbReference>
<sequence>GVIAEISKEVVVMYLGKVVEKGKVEDVYDHPRHPYN</sequence>
<comment type="caution">
    <text evidence="1">The sequence shown here is derived from an EMBL/GenBank/DDBJ whole genome shotgun (WGS) entry which is preliminary data.</text>
</comment>
<dbReference type="AlphaFoldDB" id="A0A497E2Z5"/>
<protein>
    <submittedName>
        <fullName evidence="1">Peptide ABC transporter ATP-binding protein</fullName>
    </submittedName>
</protein>
<dbReference type="GO" id="GO:0005524">
    <property type="term" value="F:ATP binding"/>
    <property type="evidence" value="ECO:0007669"/>
    <property type="project" value="UniProtKB-KW"/>
</dbReference>
<feature type="non-terminal residue" evidence="1">
    <location>
        <position position="1"/>
    </location>
</feature>
<reference evidence="1 2" key="1">
    <citation type="submission" date="2018-06" db="EMBL/GenBank/DDBJ databases">
        <title>Extensive metabolic versatility and redundancy in microbially diverse, dynamic hydrothermal sediments.</title>
        <authorList>
            <person name="Dombrowski N."/>
            <person name="Teske A."/>
            <person name="Baker B.J."/>
        </authorList>
    </citation>
    <scope>NUCLEOTIDE SEQUENCE [LARGE SCALE GENOMIC DNA]</scope>
    <source>
        <strain evidence="1">B47_G16</strain>
    </source>
</reference>
<name>A0A497E2Z5_UNCAE</name>